<dbReference type="HOGENOM" id="CLU_1359005_0_0_3"/>
<sequence length="201" mass="20644">MKLRSVLVSTLGVAALAQFASPVGAVSLINENFDTVSTGFKSASSSVGSFFTVDSGNVEVIGPGFADFYPGNGNYVDLNGIASGTLTSSIFNLNAGSTLSFDFAKNLDGGTFVPIANIFFGGTQIGSVNGGDSFSTFNYVFNTAASGELVISSGNTGPYGVVIDNVNLATAVPEPSEIPGMLLFAGGAFMLRRKYLAKKAK</sequence>
<reference evidence="2 3" key="1">
    <citation type="submission" date="2012-05" db="EMBL/GenBank/DDBJ databases">
        <title>Finished chromosome of genome of Chamaesiphon sp. PCC 6605.</title>
        <authorList>
            <consortium name="US DOE Joint Genome Institute"/>
            <person name="Gugger M."/>
            <person name="Coursin T."/>
            <person name="Rippka R."/>
            <person name="Tandeau De Marsac N."/>
            <person name="Huntemann M."/>
            <person name="Wei C.-L."/>
            <person name="Han J."/>
            <person name="Detter J.C."/>
            <person name="Han C."/>
            <person name="Tapia R."/>
            <person name="Chen A."/>
            <person name="Kyrpides N."/>
            <person name="Mavromatis K."/>
            <person name="Markowitz V."/>
            <person name="Szeto E."/>
            <person name="Ivanova N."/>
            <person name="Pagani I."/>
            <person name="Pati A."/>
            <person name="Goodwin L."/>
            <person name="Nordberg H.P."/>
            <person name="Cantor M.N."/>
            <person name="Hua S.X."/>
            <person name="Woyke T."/>
            <person name="Kerfeld C.A."/>
        </authorList>
    </citation>
    <scope>NUCLEOTIDE SEQUENCE [LARGE SCALE GENOMIC DNA]</scope>
    <source>
        <strain evidence="3">ATCC 27169 / PCC 6605</strain>
    </source>
</reference>
<gene>
    <name evidence="2" type="ORF">Cha6605_4691</name>
</gene>
<organism evidence="2 3">
    <name type="scientific">Chamaesiphon minutus (strain ATCC 27169 / PCC 6605)</name>
    <dbReference type="NCBI Taxonomy" id="1173020"/>
    <lineage>
        <taxon>Bacteria</taxon>
        <taxon>Bacillati</taxon>
        <taxon>Cyanobacteriota</taxon>
        <taxon>Cyanophyceae</taxon>
        <taxon>Gomontiellales</taxon>
        <taxon>Chamaesiphonaceae</taxon>
        <taxon>Chamaesiphon</taxon>
    </lineage>
</organism>
<evidence type="ECO:0000313" key="3">
    <source>
        <dbReference type="Proteomes" id="UP000010366"/>
    </source>
</evidence>
<dbReference type="InterPro" id="IPR013424">
    <property type="entry name" value="Ice-binding_C"/>
</dbReference>
<evidence type="ECO:0000256" key="1">
    <source>
        <dbReference type="SAM" id="SignalP"/>
    </source>
</evidence>
<accession>K9ULR7</accession>
<feature type="signal peptide" evidence="1">
    <location>
        <begin position="1"/>
        <end position="25"/>
    </location>
</feature>
<keyword evidence="1" id="KW-0732">Signal</keyword>
<dbReference type="EMBL" id="CP003600">
    <property type="protein sequence ID" value="AFY95608.1"/>
    <property type="molecule type" value="Genomic_DNA"/>
</dbReference>
<name>K9ULR7_CHAP6</name>
<keyword evidence="3" id="KW-1185">Reference proteome</keyword>
<proteinExistence type="predicted"/>
<dbReference type="AlphaFoldDB" id="K9ULR7"/>
<feature type="chain" id="PRO_5003936402" evidence="1">
    <location>
        <begin position="26"/>
        <end position="201"/>
    </location>
</feature>
<dbReference type="NCBIfam" id="TIGR02595">
    <property type="entry name" value="PEP_CTERM"/>
    <property type="match status" value="1"/>
</dbReference>
<dbReference type="RefSeq" id="WP_015161704.1">
    <property type="nucleotide sequence ID" value="NC_019697.1"/>
</dbReference>
<dbReference type="PATRIC" id="fig|1173020.3.peg.5360"/>
<evidence type="ECO:0000313" key="2">
    <source>
        <dbReference type="EMBL" id="AFY95608.1"/>
    </source>
</evidence>
<protein>
    <submittedName>
        <fullName evidence="2">PEP-CTERM putative exosortase interaction domain-containing protein</fullName>
    </submittedName>
</protein>
<dbReference type="OrthoDB" id="485342at2"/>
<dbReference type="KEGG" id="cmp:Cha6605_4691"/>
<dbReference type="Proteomes" id="UP000010366">
    <property type="component" value="Chromosome"/>
</dbReference>